<evidence type="ECO:0000313" key="5">
    <source>
        <dbReference type="EMBL" id="KAF3597061.1"/>
    </source>
</evidence>
<feature type="compositionally biased region" description="Basic and acidic residues" evidence="3">
    <location>
        <begin position="406"/>
        <end position="419"/>
    </location>
</feature>
<feature type="compositionally biased region" description="Acidic residues" evidence="3">
    <location>
        <begin position="81"/>
        <end position="91"/>
    </location>
</feature>
<feature type="region of interest" description="Disordered" evidence="3">
    <location>
        <begin position="150"/>
        <end position="174"/>
    </location>
</feature>
<dbReference type="Proteomes" id="UP000266723">
    <property type="component" value="Unassembled WGS sequence"/>
</dbReference>
<protein>
    <recommendedName>
        <fullName evidence="4">HMA domain-containing protein</fullName>
    </recommendedName>
</protein>
<comment type="caution">
    <text evidence="5">The sequence shown here is derived from an EMBL/GenBank/DDBJ whole genome shotgun (WGS) entry which is preliminary data.</text>
</comment>
<feature type="compositionally biased region" description="Gly residues" evidence="3">
    <location>
        <begin position="151"/>
        <end position="165"/>
    </location>
</feature>
<feature type="region of interest" description="Disordered" evidence="3">
    <location>
        <begin position="380"/>
        <end position="515"/>
    </location>
</feature>
<dbReference type="EMBL" id="QGKV02000299">
    <property type="protein sequence ID" value="KAF3597061.1"/>
    <property type="molecule type" value="Genomic_DNA"/>
</dbReference>
<dbReference type="CDD" id="cd00371">
    <property type="entry name" value="HMA"/>
    <property type="match status" value="1"/>
</dbReference>
<evidence type="ECO:0000259" key="4">
    <source>
        <dbReference type="PROSITE" id="PS50846"/>
    </source>
</evidence>
<dbReference type="PANTHER" id="PTHR16171:SF7">
    <property type="entry name" value="DNA REPAIR PROTEIN RAD2"/>
    <property type="match status" value="1"/>
</dbReference>
<dbReference type="PROSITE" id="PS50846">
    <property type="entry name" value="HMA_2"/>
    <property type="match status" value="1"/>
</dbReference>
<gene>
    <name evidence="5" type="ORF">DY000_02025714</name>
</gene>
<evidence type="ECO:0000256" key="1">
    <source>
        <dbReference type="ARBA" id="ARBA00004123"/>
    </source>
</evidence>
<organism evidence="5 6">
    <name type="scientific">Brassica cretica</name>
    <name type="common">Mustard</name>
    <dbReference type="NCBI Taxonomy" id="69181"/>
    <lineage>
        <taxon>Eukaryota</taxon>
        <taxon>Viridiplantae</taxon>
        <taxon>Streptophyta</taxon>
        <taxon>Embryophyta</taxon>
        <taxon>Tracheophyta</taxon>
        <taxon>Spermatophyta</taxon>
        <taxon>Magnoliopsida</taxon>
        <taxon>eudicotyledons</taxon>
        <taxon>Gunneridae</taxon>
        <taxon>Pentapetalae</taxon>
        <taxon>rosids</taxon>
        <taxon>malvids</taxon>
        <taxon>Brassicales</taxon>
        <taxon>Brassicaceae</taxon>
        <taxon>Brassiceae</taxon>
        <taxon>Brassica</taxon>
    </lineage>
</organism>
<dbReference type="Gene3D" id="3.30.70.100">
    <property type="match status" value="1"/>
</dbReference>
<evidence type="ECO:0000256" key="3">
    <source>
        <dbReference type="SAM" id="MobiDB-lite"/>
    </source>
</evidence>
<dbReference type="SUPFAM" id="SSF55008">
    <property type="entry name" value="HMA, heavy metal-associated domain"/>
    <property type="match status" value="1"/>
</dbReference>
<evidence type="ECO:0000313" key="6">
    <source>
        <dbReference type="Proteomes" id="UP000266723"/>
    </source>
</evidence>
<evidence type="ECO:0000256" key="2">
    <source>
        <dbReference type="ARBA" id="ARBA00023242"/>
    </source>
</evidence>
<proteinExistence type="predicted"/>
<feature type="region of interest" description="Disordered" evidence="3">
    <location>
        <begin position="79"/>
        <end position="111"/>
    </location>
</feature>
<feature type="compositionally biased region" description="Basic residues" evidence="3">
    <location>
        <begin position="437"/>
        <end position="449"/>
    </location>
</feature>
<dbReference type="InterPro" id="IPR036163">
    <property type="entry name" value="HMA_dom_sf"/>
</dbReference>
<name>A0ABQ7EJQ4_BRACR</name>
<feature type="compositionally biased region" description="Basic and acidic residues" evidence="3">
    <location>
        <begin position="380"/>
        <end position="390"/>
    </location>
</feature>
<dbReference type="SUPFAM" id="SSF47807">
    <property type="entry name" value="5' to 3' exonuclease, C-terminal subdomain"/>
    <property type="match status" value="1"/>
</dbReference>
<accession>A0ABQ7EJQ4</accession>
<feature type="non-terminal residue" evidence="5">
    <location>
        <position position="515"/>
    </location>
</feature>
<reference evidence="5 6" key="1">
    <citation type="journal article" date="2020" name="BMC Genomics">
        <title>Intraspecific diversification of the crop wild relative Brassica cretica Lam. using demographic model selection.</title>
        <authorList>
            <person name="Kioukis A."/>
            <person name="Michalopoulou V.A."/>
            <person name="Briers L."/>
            <person name="Pirintsos S."/>
            <person name="Studholme D.J."/>
            <person name="Pavlidis P."/>
            <person name="Sarris P.F."/>
        </authorList>
    </citation>
    <scope>NUCLEOTIDE SEQUENCE [LARGE SCALE GENOMIC DNA]</scope>
    <source>
        <strain evidence="6">cv. PFS-1207/04</strain>
    </source>
</reference>
<dbReference type="PANTHER" id="PTHR16171">
    <property type="entry name" value="DNA REPAIR PROTEIN COMPLEMENTING XP-G CELLS-RELATED"/>
    <property type="match status" value="1"/>
</dbReference>
<sequence length="515" mass="58051">MANTNQPVRACVIKVDLKCCSSCLNRVKTKLQSLPGVTAAEYNVKKRLMTVTGDVDPMTLVYKLTKPNRKTELVSVNYMHDEDEDEDEDDTTSNPDPRAMERAPQVNTRPTIKKKEGMVRKYLLLGCLRSKPKVVQPFPLAKRMFGSTRFGNGGSDHGGGGGHGNGLVNARRPPPPFDGPMNLQQQYHMMMQPRLLPPQFQMNGAPPMHMIQQQSGPPQNIPYHWQIDPQYKAMFPQPQPQPLKPDPKMLVNNAPSLLMSMFSLVNLWRKVSKNWHIPATFPSEAVISAYLNPQVDRSTEIFSWGKPDLLVLRKLCWEKFGWNGKKTDDLLLPVLKEYEKRETQLRMEAFYSFSERFAKIRSKRIKKAVKGIGGGLSSEVVDHTLQEGPRKGNKKRLSPYESEDNTSEKDLSKTDEKATNKRKRSEKPSSSRGRGSAQKRGRGRGRGRKNLLPELSDGSSDGEGDDNDNVVGLQAPNEAKPGNPQKVRRSTRSRNPVKYSEKEDDQLDESRGNGF</sequence>
<keyword evidence="6" id="KW-1185">Reference proteome</keyword>
<dbReference type="Pfam" id="PF00403">
    <property type="entry name" value="HMA"/>
    <property type="match status" value="1"/>
</dbReference>
<comment type="subcellular location">
    <subcellularLocation>
        <location evidence="1">Nucleus</location>
    </subcellularLocation>
</comment>
<keyword evidence="2" id="KW-0539">Nucleus</keyword>
<feature type="domain" description="HMA" evidence="4">
    <location>
        <begin position="8"/>
        <end position="76"/>
    </location>
</feature>
<dbReference type="InterPro" id="IPR036279">
    <property type="entry name" value="5-3_exonuclease_C_sf"/>
</dbReference>
<dbReference type="InterPro" id="IPR006121">
    <property type="entry name" value="HMA_dom"/>
</dbReference>